<dbReference type="EMBL" id="FQTV01000012">
    <property type="protein sequence ID" value="SHF69475.1"/>
    <property type="molecule type" value="Genomic_DNA"/>
</dbReference>
<dbReference type="Gene3D" id="3.10.560.10">
    <property type="entry name" value="Outer membrane lipoprotein wza domain like"/>
    <property type="match status" value="1"/>
</dbReference>
<evidence type="ECO:0000256" key="9">
    <source>
        <dbReference type="ARBA" id="ARBA00023065"/>
    </source>
</evidence>
<keyword evidence="5" id="KW-0762">Sugar transport</keyword>
<evidence type="ECO:0000256" key="4">
    <source>
        <dbReference type="ARBA" id="ARBA00022452"/>
    </source>
</evidence>
<dbReference type="OrthoDB" id="662756at2"/>
<comment type="subcellular location">
    <subcellularLocation>
        <location evidence="1">Cell outer membrane</location>
        <topology evidence="1">Multi-pass membrane protein</topology>
    </subcellularLocation>
</comment>
<evidence type="ECO:0000256" key="12">
    <source>
        <dbReference type="ARBA" id="ARBA00023139"/>
    </source>
</evidence>
<evidence type="ECO:0000256" key="11">
    <source>
        <dbReference type="ARBA" id="ARBA00023136"/>
    </source>
</evidence>
<feature type="domain" description="SLBB" evidence="17">
    <location>
        <begin position="148"/>
        <end position="228"/>
    </location>
</feature>
<evidence type="ECO:0000256" key="7">
    <source>
        <dbReference type="ARBA" id="ARBA00022729"/>
    </source>
</evidence>
<keyword evidence="7" id="KW-0732">Signal</keyword>
<name>A0A1M5DRC0_9BACE</name>
<keyword evidence="6 15" id="KW-0812">Transmembrane</keyword>
<sequence>MNQRNYIFLLLLAIVCFSSCSSYKNVPYLKESEKFTAEDYAKSAVLYDARIMPKDLLTITVSTITNPEDAYPFNLTVPSPISAAKNITTQPAMQTYLVDNDGKVNFPVLGLMKLGGLTKTEAENLLKSKLKEYLKEDPIVTVRLTNYKVSVIGEVNRPNTYTVENEKINIFEALALAGDLTVYGKRENVKIIREMEDGQKKVVVLSLNDKNIIFSPYFYLQQNDVVYVQPNKAKAQGSDIGSMTSILISTTSILVSLAGLIVTILK</sequence>
<protein>
    <submittedName>
        <fullName evidence="18">Polysaccharide export outer membrane protein</fullName>
    </submittedName>
</protein>
<keyword evidence="14" id="KW-0449">Lipoprotein</keyword>
<keyword evidence="13" id="KW-0998">Cell outer membrane</keyword>
<dbReference type="InterPro" id="IPR054765">
    <property type="entry name" value="SLBB_dom"/>
</dbReference>
<accession>A0A1M5DRC0</accession>
<dbReference type="Pfam" id="PF22461">
    <property type="entry name" value="SLBB_2"/>
    <property type="match status" value="1"/>
</dbReference>
<evidence type="ECO:0000256" key="6">
    <source>
        <dbReference type="ARBA" id="ARBA00022692"/>
    </source>
</evidence>
<keyword evidence="4" id="KW-1134">Transmembrane beta strand</keyword>
<keyword evidence="8" id="KW-0625">Polysaccharide transport</keyword>
<keyword evidence="12" id="KW-0564">Palmitate</keyword>
<dbReference type="AlphaFoldDB" id="A0A1M5DRC0"/>
<evidence type="ECO:0000256" key="10">
    <source>
        <dbReference type="ARBA" id="ARBA00023114"/>
    </source>
</evidence>
<evidence type="ECO:0000256" key="15">
    <source>
        <dbReference type="SAM" id="Phobius"/>
    </source>
</evidence>
<evidence type="ECO:0000256" key="2">
    <source>
        <dbReference type="ARBA" id="ARBA00009450"/>
    </source>
</evidence>
<evidence type="ECO:0000256" key="8">
    <source>
        <dbReference type="ARBA" id="ARBA00023047"/>
    </source>
</evidence>
<evidence type="ECO:0000256" key="1">
    <source>
        <dbReference type="ARBA" id="ARBA00004571"/>
    </source>
</evidence>
<dbReference type="GO" id="GO:0009279">
    <property type="term" value="C:cell outer membrane"/>
    <property type="evidence" value="ECO:0007669"/>
    <property type="project" value="UniProtKB-SubCell"/>
</dbReference>
<dbReference type="Pfam" id="PF02563">
    <property type="entry name" value="Poly_export"/>
    <property type="match status" value="1"/>
</dbReference>
<dbReference type="PANTHER" id="PTHR33619:SF3">
    <property type="entry name" value="POLYSACCHARIDE EXPORT PROTEIN GFCE-RELATED"/>
    <property type="match status" value="1"/>
</dbReference>
<evidence type="ECO:0000256" key="14">
    <source>
        <dbReference type="ARBA" id="ARBA00023288"/>
    </source>
</evidence>
<feature type="transmembrane region" description="Helical" evidence="15">
    <location>
        <begin position="246"/>
        <end position="265"/>
    </location>
</feature>
<evidence type="ECO:0000259" key="17">
    <source>
        <dbReference type="Pfam" id="PF22461"/>
    </source>
</evidence>
<keyword evidence="9" id="KW-0406">Ion transport</keyword>
<dbReference type="InterPro" id="IPR049712">
    <property type="entry name" value="Poly_export"/>
</dbReference>
<keyword evidence="15" id="KW-1133">Transmembrane helix</keyword>
<evidence type="ECO:0000256" key="13">
    <source>
        <dbReference type="ARBA" id="ARBA00023237"/>
    </source>
</evidence>
<evidence type="ECO:0000313" key="18">
    <source>
        <dbReference type="EMBL" id="SHF69475.1"/>
    </source>
</evidence>
<evidence type="ECO:0000259" key="16">
    <source>
        <dbReference type="Pfam" id="PF02563"/>
    </source>
</evidence>
<dbReference type="PANTHER" id="PTHR33619">
    <property type="entry name" value="POLYSACCHARIDE EXPORT PROTEIN GFCE-RELATED"/>
    <property type="match status" value="1"/>
</dbReference>
<dbReference type="GO" id="GO:0046930">
    <property type="term" value="C:pore complex"/>
    <property type="evidence" value="ECO:0007669"/>
    <property type="project" value="UniProtKB-KW"/>
</dbReference>
<keyword evidence="3" id="KW-0813">Transport</keyword>
<dbReference type="Proteomes" id="UP000184509">
    <property type="component" value="Unassembled WGS sequence"/>
</dbReference>
<dbReference type="GO" id="GO:0015288">
    <property type="term" value="F:porin activity"/>
    <property type="evidence" value="ECO:0007669"/>
    <property type="project" value="UniProtKB-KW"/>
</dbReference>
<proteinExistence type="inferred from homology"/>
<dbReference type="GO" id="GO:0006811">
    <property type="term" value="P:monoatomic ion transport"/>
    <property type="evidence" value="ECO:0007669"/>
    <property type="project" value="UniProtKB-KW"/>
</dbReference>
<gene>
    <name evidence="18" type="ORF">SAMN05444405_11249</name>
</gene>
<evidence type="ECO:0000313" key="19">
    <source>
        <dbReference type="Proteomes" id="UP000184509"/>
    </source>
</evidence>
<keyword evidence="11 15" id="KW-0472">Membrane</keyword>
<dbReference type="RefSeq" id="WP_073402615.1">
    <property type="nucleotide sequence ID" value="NZ_FQTV01000012.1"/>
</dbReference>
<evidence type="ECO:0000256" key="3">
    <source>
        <dbReference type="ARBA" id="ARBA00022448"/>
    </source>
</evidence>
<dbReference type="GO" id="GO:0015159">
    <property type="term" value="F:polysaccharide transmembrane transporter activity"/>
    <property type="evidence" value="ECO:0007669"/>
    <property type="project" value="InterPro"/>
</dbReference>
<dbReference type="InterPro" id="IPR003715">
    <property type="entry name" value="Poly_export_N"/>
</dbReference>
<keyword evidence="10" id="KW-0626">Porin</keyword>
<keyword evidence="19" id="KW-1185">Reference proteome</keyword>
<evidence type="ECO:0000256" key="5">
    <source>
        <dbReference type="ARBA" id="ARBA00022597"/>
    </source>
</evidence>
<comment type="similarity">
    <text evidence="2">Belongs to the BexD/CtrA/VexA family.</text>
</comment>
<dbReference type="STRING" id="1297750.SAMN05444405_11249"/>
<reference evidence="18 19" key="1">
    <citation type="submission" date="2016-11" db="EMBL/GenBank/DDBJ databases">
        <authorList>
            <person name="Jaros S."/>
            <person name="Januszkiewicz K."/>
            <person name="Wedrychowicz H."/>
        </authorList>
    </citation>
    <scope>NUCLEOTIDE SEQUENCE [LARGE SCALE GENOMIC DNA]</scope>
    <source>
        <strain evidence="18 19">DSM 26991</strain>
    </source>
</reference>
<feature type="domain" description="Polysaccharide export protein N-terminal" evidence="16">
    <location>
        <begin position="46"/>
        <end position="144"/>
    </location>
</feature>
<organism evidence="18 19">
    <name type="scientific">Bacteroides luti</name>
    <dbReference type="NCBI Taxonomy" id="1297750"/>
    <lineage>
        <taxon>Bacteria</taxon>
        <taxon>Pseudomonadati</taxon>
        <taxon>Bacteroidota</taxon>
        <taxon>Bacteroidia</taxon>
        <taxon>Bacteroidales</taxon>
        <taxon>Bacteroidaceae</taxon>
        <taxon>Bacteroides</taxon>
    </lineage>
</organism>